<sequence length="300" mass="33337">MENLVCKNVELHTEVSDLNKAYNNLMARLEQQVASPGVTTEEGLVVSVPPSVSEMWGNPRQFEFGNSSGIVPTFILGTNVPAATTVPNNIAHRFENPFAYRKAVSSVGDQSGLNTFGSCSGFSHGGGNSIFDGPGHFSTQVIALMGNPINTSIVPVMIVHNQEEEQAYRYKRAGEDWNAHNTANLVVKTKMEDLERKLNVLSSKDLLRKHAYEMCLVQNVKRLGALCTQMGPTMIRRIVTSLKTEFNTWLRLGKLISRIFRKYRPVMFDNGEGNTRRWQALEMSVLSGVSVEELAPQFVD</sequence>
<dbReference type="Proteomes" id="UP001157006">
    <property type="component" value="Chromosome 2"/>
</dbReference>
<accession>A0AAV0ZRF1</accession>
<gene>
    <name evidence="1" type="ORF">VFH_II176680</name>
</gene>
<proteinExistence type="predicted"/>
<name>A0AAV0ZRF1_VICFA</name>
<dbReference type="AlphaFoldDB" id="A0AAV0ZRF1"/>
<reference evidence="1 2" key="1">
    <citation type="submission" date="2023-01" db="EMBL/GenBank/DDBJ databases">
        <authorList>
            <person name="Kreplak J."/>
        </authorList>
    </citation>
    <scope>NUCLEOTIDE SEQUENCE [LARGE SCALE GENOMIC DNA]</scope>
</reference>
<evidence type="ECO:0000313" key="2">
    <source>
        <dbReference type="Proteomes" id="UP001157006"/>
    </source>
</evidence>
<dbReference type="EMBL" id="OX451737">
    <property type="protein sequence ID" value="CAI8599472.1"/>
    <property type="molecule type" value="Genomic_DNA"/>
</dbReference>
<keyword evidence="2" id="KW-1185">Reference proteome</keyword>
<organism evidence="1 2">
    <name type="scientific">Vicia faba</name>
    <name type="common">Broad bean</name>
    <name type="synonym">Faba vulgaris</name>
    <dbReference type="NCBI Taxonomy" id="3906"/>
    <lineage>
        <taxon>Eukaryota</taxon>
        <taxon>Viridiplantae</taxon>
        <taxon>Streptophyta</taxon>
        <taxon>Embryophyta</taxon>
        <taxon>Tracheophyta</taxon>
        <taxon>Spermatophyta</taxon>
        <taxon>Magnoliopsida</taxon>
        <taxon>eudicotyledons</taxon>
        <taxon>Gunneridae</taxon>
        <taxon>Pentapetalae</taxon>
        <taxon>rosids</taxon>
        <taxon>fabids</taxon>
        <taxon>Fabales</taxon>
        <taxon>Fabaceae</taxon>
        <taxon>Papilionoideae</taxon>
        <taxon>50 kb inversion clade</taxon>
        <taxon>NPAAA clade</taxon>
        <taxon>Hologalegina</taxon>
        <taxon>IRL clade</taxon>
        <taxon>Fabeae</taxon>
        <taxon>Vicia</taxon>
    </lineage>
</organism>
<protein>
    <submittedName>
        <fullName evidence="1">Uncharacterized protein</fullName>
    </submittedName>
</protein>
<evidence type="ECO:0000313" key="1">
    <source>
        <dbReference type="EMBL" id="CAI8599472.1"/>
    </source>
</evidence>